<accession>A0AAW1H1X0</accession>
<evidence type="ECO:0000313" key="6">
    <source>
        <dbReference type="Proteomes" id="UP001443914"/>
    </source>
</evidence>
<dbReference type="Pfam" id="PF03514">
    <property type="entry name" value="GRAS"/>
    <property type="match status" value="1"/>
</dbReference>
<feature type="compositionally biased region" description="Polar residues" evidence="4">
    <location>
        <begin position="28"/>
        <end position="39"/>
    </location>
</feature>
<keyword evidence="1" id="KW-0805">Transcription regulation</keyword>
<proteinExistence type="inferred from homology"/>
<evidence type="ECO:0000256" key="2">
    <source>
        <dbReference type="ARBA" id="ARBA00023163"/>
    </source>
</evidence>
<feature type="compositionally biased region" description="Low complexity" evidence="4">
    <location>
        <begin position="12"/>
        <end position="27"/>
    </location>
</feature>
<dbReference type="InterPro" id="IPR005202">
    <property type="entry name" value="TF_GRAS"/>
</dbReference>
<feature type="short sequence motif" description="VHIID" evidence="3">
    <location>
        <begin position="277"/>
        <end position="281"/>
    </location>
</feature>
<protein>
    <recommendedName>
        <fullName evidence="7">Scarecrow-like protein 15</fullName>
    </recommendedName>
</protein>
<dbReference type="AlphaFoldDB" id="A0AAW1H1X0"/>
<comment type="caution">
    <text evidence="3">Lacks conserved residue(s) required for the propagation of feature annotation.</text>
</comment>
<gene>
    <name evidence="5" type="ORF">RND81_13G168800</name>
</gene>
<dbReference type="EMBL" id="JBDFQZ010000013">
    <property type="protein sequence ID" value="KAK9669992.1"/>
    <property type="molecule type" value="Genomic_DNA"/>
</dbReference>
<comment type="similarity">
    <text evidence="3">Belongs to the GRAS family.</text>
</comment>
<feature type="region of interest" description="Leucine repeat II (LRII)" evidence="3">
    <location>
        <begin position="328"/>
        <end position="360"/>
    </location>
</feature>
<evidence type="ECO:0000256" key="1">
    <source>
        <dbReference type="ARBA" id="ARBA00023015"/>
    </source>
</evidence>
<feature type="region of interest" description="Disordered" evidence="4">
    <location>
        <begin position="1"/>
        <end position="74"/>
    </location>
</feature>
<sequence length="539" mass="59265">MKVPVSPTLGFTSTTATKSNPTTAPTNLQTVPNPTNKYEPTSVLDLQRSPSPVAKPLLDTGNNHHHLQPPPTAELDNLEGWDSILSELGLNDDNNNSKLLLSHLNNSCNNDSHSLISQLLPDFASSQPFDLQTSLPSEYTSPFPDFPHFGPSDQISDNSPPFGLDFIDDLVRAAHAFESDDSHQLNLILSRLNQRLRSPVGKPLQRAAYYFKEALQQLYTTANTATTPPRPTKLSSYDVVQTIRATKAFSGVSPVSLFSAFAANQAVLEAVDGAAFIHIVDFDIGFGGHWASFMRELVDKAVNITKLTSIVLRITAIIPEEFGVESKLVRENLSQFARELNLNFHIDFVLIPTFEILLFKSVKFIDGEKIAVHFTPSVFHRFANNSRSGISKFVADLRGISPTVVVVVDKEVGIDVGTASFAASFIAGIEFYTGMLESLDVGGGGGECVRRIETYVVRPRIVAAVKAAARAEGRRSTTWREAFVATGMRVVGFSQFSDYQAECLLRRAQIGGFHVAKRHGEMMLFWHDRPLVVTSAWKC</sequence>
<keyword evidence="6" id="KW-1185">Reference proteome</keyword>
<evidence type="ECO:0000313" key="5">
    <source>
        <dbReference type="EMBL" id="KAK9669992.1"/>
    </source>
</evidence>
<organism evidence="5 6">
    <name type="scientific">Saponaria officinalis</name>
    <name type="common">Common soapwort</name>
    <name type="synonym">Lychnis saponaria</name>
    <dbReference type="NCBI Taxonomy" id="3572"/>
    <lineage>
        <taxon>Eukaryota</taxon>
        <taxon>Viridiplantae</taxon>
        <taxon>Streptophyta</taxon>
        <taxon>Embryophyta</taxon>
        <taxon>Tracheophyta</taxon>
        <taxon>Spermatophyta</taxon>
        <taxon>Magnoliopsida</taxon>
        <taxon>eudicotyledons</taxon>
        <taxon>Gunneridae</taxon>
        <taxon>Pentapetalae</taxon>
        <taxon>Caryophyllales</taxon>
        <taxon>Caryophyllaceae</taxon>
        <taxon>Caryophylleae</taxon>
        <taxon>Saponaria</taxon>
    </lineage>
</organism>
<reference evidence="5" key="1">
    <citation type="submission" date="2024-03" db="EMBL/GenBank/DDBJ databases">
        <title>WGS assembly of Saponaria officinalis var. Norfolk2.</title>
        <authorList>
            <person name="Jenkins J."/>
            <person name="Shu S."/>
            <person name="Grimwood J."/>
            <person name="Barry K."/>
            <person name="Goodstein D."/>
            <person name="Schmutz J."/>
            <person name="Leebens-Mack J."/>
            <person name="Osbourn A."/>
        </authorList>
    </citation>
    <scope>NUCLEOTIDE SEQUENCE [LARGE SCALE GENOMIC DNA]</scope>
    <source>
        <strain evidence="5">JIC</strain>
    </source>
</reference>
<dbReference type="PANTHER" id="PTHR31636">
    <property type="entry name" value="OSJNBA0084A10.13 PROTEIN-RELATED"/>
    <property type="match status" value="1"/>
</dbReference>
<evidence type="ECO:0008006" key="7">
    <source>
        <dbReference type="Google" id="ProtNLM"/>
    </source>
</evidence>
<dbReference type="Proteomes" id="UP001443914">
    <property type="component" value="Unassembled WGS sequence"/>
</dbReference>
<keyword evidence="2" id="KW-0804">Transcription</keyword>
<comment type="caution">
    <text evidence="5">The sequence shown here is derived from an EMBL/GenBank/DDBJ whole genome shotgun (WGS) entry which is preliminary data.</text>
</comment>
<evidence type="ECO:0000256" key="3">
    <source>
        <dbReference type="PROSITE-ProRule" id="PRU01191"/>
    </source>
</evidence>
<feature type="region of interest" description="SAW" evidence="3">
    <location>
        <begin position="466"/>
        <end position="538"/>
    </location>
</feature>
<evidence type="ECO:0000256" key="4">
    <source>
        <dbReference type="SAM" id="MobiDB-lite"/>
    </source>
</evidence>
<dbReference type="PROSITE" id="PS50985">
    <property type="entry name" value="GRAS"/>
    <property type="match status" value="1"/>
</dbReference>
<name>A0AAW1H1X0_SAPOF</name>